<gene>
    <name evidence="8" type="ORF">B1B05_12210</name>
    <name evidence="9" type="ORF">SAMN05443094_105234</name>
</gene>
<dbReference type="Gene3D" id="2.102.10.10">
    <property type="entry name" value="Rieske [2Fe-2S] iron-sulphur domain"/>
    <property type="match status" value="1"/>
</dbReference>
<dbReference type="Gene3D" id="3.30.9.10">
    <property type="entry name" value="D-Amino Acid Oxidase, subunit A, domain 2"/>
    <property type="match status" value="1"/>
</dbReference>
<dbReference type="GO" id="GO:0004497">
    <property type="term" value="F:monooxygenase activity"/>
    <property type="evidence" value="ECO:0007669"/>
    <property type="project" value="UniProtKB-ARBA"/>
</dbReference>
<dbReference type="RefSeq" id="WP_045851780.1">
    <property type="nucleotide sequence ID" value="NZ_FTLX01000005.1"/>
</dbReference>
<sequence>MRIPNQSMSYWKDHPAPRTFAPLNMNLTVDVVVVGGGITGILTAWLLSKKGKKTALIEAKKLTDGTTGFTTAKISSQHGLIYDELIRTMGEDKARLYYEANEEAIAFLKKTVEDLKIDCDFTAQDAYVYITTNEMRSALEKELDAYEKLGINGGIAGASAQEKLPFDIAEALVMRDQAQFHPVKLLEALIEDMADRVHIFEDTRAEAIDGHAVKTVSGHKIVCNDIVVASHFPFNDFDGLYFAKLHPERSYAIGVKGDRQLEDGMYISEDKPSRSIRQATMETGESLMIMGGENHPVGRSEQETMHHYEELADFAKRHFGAKEVLYRWSAQDLITLDRVPYIGRTHENCYVATGYAKWGMTNGTVAAHVITDLITKGESRYADLYDPKRMKAKPADVKTFVTENAKVAKELISGKLKRTTVSIDSLLTDEGGVVMVDGKKTGAYKDEHGHCHLVDITCTHLGCETEWNDAERSWDCPCHGSRFSYDGEVLEGPAIKPLDKR</sequence>
<evidence type="ECO:0000313" key="9">
    <source>
        <dbReference type="EMBL" id="SIR12367.1"/>
    </source>
</evidence>
<dbReference type="InterPro" id="IPR036188">
    <property type="entry name" value="FAD/NAD-bd_sf"/>
</dbReference>
<dbReference type="Pfam" id="PF01266">
    <property type="entry name" value="DAO"/>
    <property type="match status" value="1"/>
</dbReference>
<keyword evidence="6" id="KW-0472">Membrane</keyword>
<keyword evidence="6" id="KW-1133">Transmembrane helix</keyword>
<dbReference type="GO" id="GO:0005737">
    <property type="term" value="C:cytoplasm"/>
    <property type="evidence" value="ECO:0007669"/>
    <property type="project" value="TreeGrafter"/>
</dbReference>
<keyword evidence="5" id="KW-1015">Disulfide bond</keyword>
<dbReference type="OrthoDB" id="9767869at2"/>
<evidence type="ECO:0000313" key="11">
    <source>
        <dbReference type="Proteomes" id="UP000215545"/>
    </source>
</evidence>
<keyword evidence="6" id="KW-0812">Transmembrane</keyword>
<dbReference type="GO" id="GO:0016020">
    <property type="term" value="C:membrane"/>
    <property type="evidence" value="ECO:0007669"/>
    <property type="project" value="InterPro"/>
</dbReference>
<dbReference type="PROSITE" id="PS51296">
    <property type="entry name" value="RIESKE"/>
    <property type="match status" value="1"/>
</dbReference>
<dbReference type="InterPro" id="IPR038010">
    <property type="entry name" value="YhfW_C"/>
</dbReference>
<reference evidence="8" key="3">
    <citation type="submission" date="2017-03" db="EMBL/GenBank/DDBJ databases">
        <authorList>
            <person name="Dastager S.G."/>
            <person name="Neurgaonkar P.S."/>
            <person name="Dharne M.S."/>
        </authorList>
    </citation>
    <scope>NUCLEOTIDE SEQUENCE</scope>
    <source>
        <strain evidence="8">DSM 25145</strain>
    </source>
</reference>
<evidence type="ECO:0000313" key="8">
    <source>
        <dbReference type="EMBL" id="OXS77594.1"/>
    </source>
</evidence>
<evidence type="ECO:0000256" key="3">
    <source>
        <dbReference type="ARBA" id="ARBA00023004"/>
    </source>
</evidence>
<dbReference type="GO" id="GO:0046872">
    <property type="term" value="F:metal ion binding"/>
    <property type="evidence" value="ECO:0007669"/>
    <property type="project" value="UniProtKB-KW"/>
</dbReference>
<dbReference type="GO" id="GO:0016705">
    <property type="term" value="F:oxidoreductase activity, acting on paired donors, with incorporation or reduction of molecular oxygen"/>
    <property type="evidence" value="ECO:0007669"/>
    <property type="project" value="UniProtKB-ARBA"/>
</dbReference>
<keyword evidence="4" id="KW-0411">Iron-sulfur</keyword>
<keyword evidence="11" id="KW-1185">Reference proteome</keyword>
<dbReference type="AlphaFoldDB" id="A0A1N6YCR6"/>
<dbReference type="PRINTS" id="PR00162">
    <property type="entry name" value="RIESKE"/>
</dbReference>
<feature type="domain" description="Rieske" evidence="7">
    <location>
        <begin position="418"/>
        <end position="501"/>
    </location>
</feature>
<name>A0A1N6YCR6_9BACI</name>
<dbReference type="Proteomes" id="UP000215545">
    <property type="component" value="Unassembled WGS sequence"/>
</dbReference>
<evidence type="ECO:0000256" key="6">
    <source>
        <dbReference type="SAM" id="Phobius"/>
    </source>
</evidence>
<proteinExistence type="predicted"/>
<keyword evidence="2" id="KW-0479">Metal-binding</keyword>
<dbReference type="SUPFAM" id="SSF50022">
    <property type="entry name" value="ISP domain"/>
    <property type="match status" value="1"/>
</dbReference>
<evidence type="ECO:0000256" key="1">
    <source>
        <dbReference type="ARBA" id="ARBA00022714"/>
    </source>
</evidence>
<dbReference type="PANTHER" id="PTHR13847:SF274">
    <property type="entry name" value="RIESKE 2FE-2S IRON-SULFUR PROTEIN YHFW-RELATED"/>
    <property type="match status" value="1"/>
</dbReference>
<dbReference type="SUPFAM" id="SSF51971">
    <property type="entry name" value="Nucleotide-binding domain"/>
    <property type="match status" value="1"/>
</dbReference>
<dbReference type="Pfam" id="PF00355">
    <property type="entry name" value="Rieske"/>
    <property type="match status" value="1"/>
</dbReference>
<reference evidence="11" key="2">
    <citation type="submission" date="2017-03" db="EMBL/GenBank/DDBJ databases">
        <title>Bacillus sp. V-88(T) DSM27956, whole genome shotgun sequencing project.</title>
        <authorList>
            <person name="Dastager S.G."/>
            <person name="Neurgaonkar P.S."/>
            <person name="Dharne M.S."/>
        </authorList>
    </citation>
    <scope>NUCLEOTIDE SEQUENCE [LARGE SCALE GENOMIC DNA]</scope>
    <source>
        <strain evidence="11">DSM 25145</strain>
    </source>
</reference>
<accession>A0A1N6YCR6</accession>
<dbReference type="InterPro" id="IPR036922">
    <property type="entry name" value="Rieske_2Fe-2S_sf"/>
</dbReference>
<dbReference type="Gene3D" id="3.50.50.60">
    <property type="entry name" value="FAD/NAD(P)-binding domain"/>
    <property type="match status" value="1"/>
</dbReference>
<dbReference type="InterPro" id="IPR005805">
    <property type="entry name" value="Rieske_Fe-S_prot_C"/>
</dbReference>
<reference evidence="9 10" key="1">
    <citation type="submission" date="2017-01" db="EMBL/GenBank/DDBJ databases">
        <authorList>
            <person name="Mah S.A."/>
            <person name="Swanson W.J."/>
            <person name="Moy G.W."/>
            <person name="Vacquier V.D."/>
        </authorList>
    </citation>
    <scope>NUCLEOTIDE SEQUENCE [LARGE SCALE GENOMIC DNA]</scope>
    <source>
        <strain evidence="9 10">NIO-1016</strain>
    </source>
</reference>
<feature type="transmembrane region" description="Helical" evidence="6">
    <location>
        <begin position="27"/>
        <end position="47"/>
    </location>
</feature>
<evidence type="ECO:0000259" key="7">
    <source>
        <dbReference type="PROSITE" id="PS51296"/>
    </source>
</evidence>
<dbReference type="InterPro" id="IPR006076">
    <property type="entry name" value="FAD-dep_OxRdtase"/>
</dbReference>
<evidence type="ECO:0000313" key="10">
    <source>
        <dbReference type="Proteomes" id="UP000186385"/>
    </source>
</evidence>
<dbReference type="STRING" id="1017273.SAMN05443094_105234"/>
<evidence type="ECO:0000256" key="5">
    <source>
        <dbReference type="ARBA" id="ARBA00023157"/>
    </source>
</evidence>
<keyword evidence="3" id="KW-0408">Iron</keyword>
<dbReference type="PANTHER" id="PTHR13847">
    <property type="entry name" value="SARCOSINE DEHYDROGENASE-RELATED"/>
    <property type="match status" value="1"/>
</dbReference>
<dbReference type="CDD" id="cd03477">
    <property type="entry name" value="Rieske_YhfW_C"/>
    <property type="match status" value="1"/>
</dbReference>
<dbReference type="GO" id="GO:0051537">
    <property type="term" value="F:2 iron, 2 sulfur cluster binding"/>
    <property type="evidence" value="ECO:0007669"/>
    <property type="project" value="UniProtKB-KW"/>
</dbReference>
<dbReference type="InterPro" id="IPR017941">
    <property type="entry name" value="Rieske_2Fe-2S"/>
</dbReference>
<evidence type="ECO:0000256" key="2">
    <source>
        <dbReference type="ARBA" id="ARBA00022723"/>
    </source>
</evidence>
<evidence type="ECO:0000256" key="4">
    <source>
        <dbReference type="ARBA" id="ARBA00023014"/>
    </source>
</evidence>
<keyword evidence="1" id="KW-0001">2Fe-2S</keyword>
<dbReference type="FunFam" id="2.102.10.10:FF:000014">
    <property type="entry name" value="Oxidoreductase, FAD dependent"/>
    <property type="match status" value="1"/>
</dbReference>
<dbReference type="EMBL" id="MWSK01000005">
    <property type="protein sequence ID" value="OXS77594.1"/>
    <property type="molecule type" value="Genomic_DNA"/>
</dbReference>
<dbReference type="Proteomes" id="UP000186385">
    <property type="component" value="Unassembled WGS sequence"/>
</dbReference>
<dbReference type="EMBL" id="FTLX01000005">
    <property type="protein sequence ID" value="SIR12367.1"/>
    <property type="molecule type" value="Genomic_DNA"/>
</dbReference>
<protein>
    <submittedName>
        <fullName evidence="8">(2Fe-2S)-binding protein</fullName>
    </submittedName>
    <submittedName>
        <fullName evidence="9">Glycine/D-amino acid oxidase</fullName>
    </submittedName>
</protein>
<organism evidence="9 10">
    <name type="scientific">Domibacillus enclensis</name>
    <dbReference type="NCBI Taxonomy" id="1017273"/>
    <lineage>
        <taxon>Bacteria</taxon>
        <taxon>Bacillati</taxon>
        <taxon>Bacillota</taxon>
        <taxon>Bacilli</taxon>
        <taxon>Bacillales</taxon>
        <taxon>Bacillaceae</taxon>
        <taxon>Domibacillus</taxon>
    </lineage>
</organism>